<dbReference type="OrthoDB" id="286949at2"/>
<dbReference type="GO" id="GO:0016787">
    <property type="term" value="F:hydrolase activity"/>
    <property type="evidence" value="ECO:0007669"/>
    <property type="project" value="InterPro"/>
</dbReference>
<dbReference type="InterPro" id="IPR016187">
    <property type="entry name" value="CTDL_fold"/>
</dbReference>
<name>A0A2S8F2T7_9BACT</name>
<dbReference type="Pfam" id="PF00069">
    <property type="entry name" value="Pkinase"/>
    <property type="match status" value="1"/>
</dbReference>
<proteinExistence type="predicted"/>
<dbReference type="InterPro" id="IPR016186">
    <property type="entry name" value="C-type_lectin-like/link_sf"/>
</dbReference>
<dbReference type="SUPFAM" id="SSF56112">
    <property type="entry name" value="Protein kinase-like (PK-like)"/>
    <property type="match status" value="1"/>
</dbReference>
<dbReference type="PROSITE" id="PS00108">
    <property type="entry name" value="PROTEIN_KINASE_ST"/>
    <property type="match status" value="1"/>
</dbReference>
<keyword evidence="2" id="KW-0723">Serine/threonine-protein kinase</keyword>
<dbReference type="RefSeq" id="WP_105360168.1">
    <property type="nucleotide sequence ID" value="NZ_PUIB01000031.1"/>
</dbReference>
<feature type="domain" description="Protein kinase" evidence="8">
    <location>
        <begin position="147"/>
        <end position="409"/>
    </location>
</feature>
<evidence type="ECO:0000256" key="1">
    <source>
        <dbReference type="ARBA" id="ARBA00012513"/>
    </source>
</evidence>
<dbReference type="Pfam" id="PF06439">
    <property type="entry name" value="3keto-disac_hyd"/>
    <property type="match status" value="1"/>
</dbReference>
<dbReference type="PANTHER" id="PTHR43289:SF6">
    <property type="entry name" value="SERINE_THREONINE-PROTEIN KINASE NEKL-3"/>
    <property type="match status" value="1"/>
</dbReference>
<evidence type="ECO:0000256" key="5">
    <source>
        <dbReference type="ARBA" id="ARBA00022777"/>
    </source>
</evidence>
<evidence type="ECO:0000313" key="10">
    <source>
        <dbReference type="EMBL" id="PQO26485.1"/>
    </source>
</evidence>
<dbReference type="InterPro" id="IPR000719">
    <property type="entry name" value="Prot_kinase_dom"/>
</dbReference>
<gene>
    <name evidence="10" type="ORF">C5Y98_30570</name>
</gene>
<dbReference type="InterPro" id="IPR017441">
    <property type="entry name" value="Protein_kinase_ATP_BS"/>
</dbReference>
<evidence type="ECO:0000259" key="8">
    <source>
        <dbReference type="PROSITE" id="PS50011"/>
    </source>
</evidence>
<dbReference type="InterPro" id="IPR010496">
    <property type="entry name" value="AL/BT2_dom"/>
</dbReference>
<keyword evidence="6 7" id="KW-0067">ATP-binding</keyword>
<evidence type="ECO:0000256" key="6">
    <source>
        <dbReference type="ARBA" id="ARBA00022840"/>
    </source>
</evidence>
<keyword evidence="4 7" id="KW-0547">Nucleotide-binding</keyword>
<protein>
    <recommendedName>
        <fullName evidence="1">non-specific serine/threonine protein kinase</fullName>
        <ecNumber evidence="1">2.7.11.1</ecNumber>
    </recommendedName>
</protein>
<dbReference type="CDD" id="cd14014">
    <property type="entry name" value="STKc_PknB_like"/>
    <property type="match status" value="1"/>
</dbReference>
<dbReference type="EMBL" id="PUIB01000031">
    <property type="protein sequence ID" value="PQO26485.1"/>
    <property type="molecule type" value="Genomic_DNA"/>
</dbReference>
<feature type="binding site" evidence="7">
    <location>
        <position position="176"/>
    </location>
    <ligand>
        <name>ATP</name>
        <dbReference type="ChEBI" id="CHEBI:30616"/>
    </ligand>
</feature>
<dbReference type="PROSITE" id="PS00107">
    <property type="entry name" value="PROTEIN_KINASE_ATP"/>
    <property type="match status" value="1"/>
</dbReference>
<dbReference type="GO" id="GO:0004674">
    <property type="term" value="F:protein serine/threonine kinase activity"/>
    <property type="evidence" value="ECO:0007669"/>
    <property type="project" value="UniProtKB-KW"/>
</dbReference>
<dbReference type="InterPro" id="IPR008271">
    <property type="entry name" value="Ser/Thr_kinase_AS"/>
</dbReference>
<dbReference type="Proteomes" id="UP000239388">
    <property type="component" value="Unassembled WGS sequence"/>
</dbReference>
<evidence type="ECO:0000256" key="7">
    <source>
        <dbReference type="PROSITE-ProRule" id="PRU10141"/>
    </source>
</evidence>
<evidence type="ECO:0000313" key="11">
    <source>
        <dbReference type="Proteomes" id="UP000239388"/>
    </source>
</evidence>
<sequence length="1709" mass="189008">MKIDERVLDLLLRWEAGSDAEQSLDAVELAGGDPKLAQLLQQHIGELQRVAWLNRDVPADVPLEMPSMEQLGNSLLLPDDLELEQLQAFILKAEILEPEKLSRLVDTRSPKNAIQLSNQLLEESLLTRFQLRAISHGKTRGLKLGRYVILDKIGEGGMGQVYRAWHSRMDREVALKVLPRAAMSKDDGIARFNQEVQVASQLSHPNIVTAFDADEAEGLHFLVMEFVNGKDLSTIVRREGPLSVERTIDYITQAARGLEYAHGVGLVHRDIKPANLLLDEDGMVKILDMGIARMDGSDHTNLTQNGAVMGTVDFMSPEQAIDAKSVDGRADIYSLGCTLYYLLTRRPPFSGDTIMARLLAHRDVLPPKLQGLRKDVPPALELIYQKCMAKRPEDRYADASKLIADLELIGPQASLGNASQVGSQRPEAELDTASPVDDATQQYLGVGLIVAPKRSLANLPKTSLGLPGRWGGYYAGLVGLLLLFVGGYFAVGPWFGGHAADGRLAISIDAGAFADQLHDRELTLQSVETDESVYIRLDSPEISRTLAPGTYRFVLDPQSGIKPDVSEVTIASAAESPVRITWDAPAADKAAGVDENSMQTAAANQGGGTSRPAATVELPPKFENVAQPWVDLLSTIKLPDHVIFGNWQRNGDVLIGTGGIHRRVMAPYAVRGDYQLEVEFTRDVGNEAIGLHLPVADTSCDLVLSGWSGTLSGLRKIDGANLDRQPRHTGSLHTGSIITSGKQHKVLVQVKMKSPEEANIAVALDNMPLIDWTGKTDSLCHDEEAFFPLVQSPGLFSFRDRTQFQSFRIRSLGSGEGTSLGDDWGSPYFPVADAPPSYLEHRCVNWNGKSYYRSQEVLSLTEAQRLAKKYHGRLLTISSPAEQEFIFARFRGQPCWLSGWRPSYSNQWRDERNRQLTYLGKWAPGQPDSFSNTELVLGLYYPSAEAYGWNDYAPYNRIYAILEWGDEEADAANAVAGDSDVAPWESIFNGRDLTGWTEHGPGGWRVEDGQIVVQGNSYGDSGWLMLDKQFDAYELEFEYSLSTGGNSGVFLDGTPDKPVQGSEFLEVQLLDDDAPRYQGLPQIRRTGSLYDIAAASVLTPAQKTTWKKVRVRFDGKTAAVYLNDALVMRHQLSRQYATGHIGLQKHTGLSAFRNLRVRELREPIEEEEPHFALQPNGPWIDLLPLIKIPEHEQSGTWRQRDTGLLGIGGGKAHIVIPYAVKGSYQLEAEITRVEGNKGLAIHLPIDSHACDYVLSSTGGPVRGFQFVDLSDIHQHDPASGLLQRDVDLTNGKSYKLEIKVQRRGEDEVQLSATLDGERVAYWTGNIRRLSQTPAVYFPVASLLGVYLNETSAEFHSLKLRHLGSGEGQEVAGDWQDPYCAVADQPPASVIKDCKTWGGRYYYSFPERLPLESAQRLAVALQGRLLTVSSPAEEAAIRGGLANNTIWTAGWRRGAENVWYDERNRRVPYLGDWETGVPFNGRPLEQFMAIRNIPSNPYQPSRSERQALPPSYRLRTVIEWGSEYPANATPRTYSSEARPFDLDPQLGSMLQQLERWDVTPAGSVAVDGDGYLRMTKPDSMILTKRTDWGNVDVRFVLSAAAGTEAFLIFEKRDGFAITSSVRDVGQAIGVGYQGRDFGARESGHTKGNIPYRQDFELRFRTQNGSRWIDVNGAISSGVGWQDEPNGAVGILLKKGSLTIKRVEFIQRNLN</sequence>
<dbReference type="SUPFAM" id="SSF56436">
    <property type="entry name" value="C-type lectin-like"/>
    <property type="match status" value="2"/>
</dbReference>
<feature type="domain" description="C-type lectin" evidence="9">
    <location>
        <begin position="846"/>
        <end position="951"/>
    </location>
</feature>
<dbReference type="PANTHER" id="PTHR43289">
    <property type="entry name" value="MITOGEN-ACTIVATED PROTEIN KINASE KINASE KINASE 20-RELATED"/>
    <property type="match status" value="1"/>
</dbReference>
<dbReference type="PROSITE" id="PS50041">
    <property type="entry name" value="C_TYPE_LECTIN_2"/>
    <property type="match status" value="1"/>
</dbReference>
<dbReference type="EC" id="2.7.11.1" evidence="1"/>
<evidence type="ECO:0000256" key="2">
    <source>
        <dbReference type="ARBA" id="ARBA00022527"/>
    </source>
</evidence>
<reference evidence="10 11" key="1">
    <citation type="submission" date="2018-02" db="EMBL/GenBank/DDBJ databases">
        <title>Comparative genomes isolates from brazilian mangrove.</title>
        <authorList>
            <person name="Araujo J.E."/>
            <person name="Taketani R.G."/>
            <person name="Silva M.C.P."/>
            <person name="Loureco M.V."/>
            <person name="Andreote F.D."/>
        </authorList>
    </citation>
    <scope>NUCLEOTIDE SEQUENCE [LARGE SCALE GENOMIC DNA]</scope>
    <source>
        <strain evidence="10 11">NAP PRIS-MGV</strain>
    </source>
</reference>
<dbReference type="GO" id="GO:0005524">
    <property type="term" value="F:ATP binding"/>
    <property type="evidence" value="ECO:0007669"/>
    <property type="project" value="UniProtKB-UniRule"/>
</dbReference>
<dbReference type="Gene3D" id="3.30.200.20">
    <property type="entry name" value="Phosphorylase Kinase, domain 1"/>
    <property type="match status" value="1"/>
</dbReference>
<organism evidence="10 11">
    <name type="scientific">Blastopirellula marina</name>
    <dbReference type="NCBI Taxonomy" id="124"/>
    <lineage>
        <taxon>Bacteria</taxon>
        <taxon>Pseudomonadati</taxon>
        <taxon>Planctomycetota</taxon>
        <taxon>Planctomycetia</taxon>
        <taxon>Pirellulales</taxon>
        <taxon>Pirellulaceae</taxon>
        <taxon>Blastopirellula</taxon>
    </lineage>
</organism>
<keyword evidence="3" id="KW-0808">Transferase</keyword>
<dbReference type="InterPro" id="IPR001304">
    <property type="entry name" value="C-type_lectin-like"/>
</dbReference>
<dbReference type="Gene3D" id="1.10.510.10">
    <property type="entry name" value="Transferase(Phosphotransferase) domain 1"/>
    <property type="match status" value="1"/>
</dbReference>
<dbReference type="PROSITE" id="PS50011">
    <property type="entry name" value="PROTEIN_KINASE_DOM"/>
    <property type="match status" value="1"/>
</dbReference>
<evidence type="ECO:0000259" key="9">
    <source>
        <dbReference type="PROSITE" id="PS50041"/>
    </source>
</evidence>
<dbReference type="InterPro" id="IPR011009">
    <property type="entry name" value="Kinase-like_dom_sf"/>
</dbReference>
<comment type="caution">
    <text evidence="10">The sequence shown here is derived from an EMBL/GenBank/DDBJ whole genome shotgun (WGS) entry which is preliminary data.</text>
</comment>
<dbReference type="Gene3D" id="3.10.100.10">
    <property type="entry name" value="Mannose-Binding Protein A, subunit A"/>
    <property type="match status" value="2"/>
</dbReference>
<dbReference type="FunFam" id="1.10.510.10:FF:000021">
    <property type="entry name" value="Serine/threonine protein kinase"/>
    <property type="match status" value="1"/>
</dbReference>
<keyword evidence="5" id="KW-0418">Kinase</keyword>
<dbReference type="SMART" id="SM00220">
    <property type="entry name" value="S_TKc"/>
    <property type="match status" value="1"/>
</dbReference>
<evidence type="ECO:0000256" key="3">
    <source>
        <dbReference type="ARBA" id="ARBA00022679"/>
    </source>
</evidence>
<evidence type="ECO:0000256" key="4">
    <source>
        <dbReference type="ARBA" id="ARBA00022741"/>
    </source>
</evidence>
<dbReference type="Gene3D" id="2.60.120.560">
    <property type="entry name" value="Exo-inulinase, domain 1"/>
    <property type="match status" value="1"/>
</dbReference>
<accession>A0A2S8F2T7</accession>